<evidence type="ECO:0000256" key="3">
    <source>
        <dbReference type="ARBA" id="ARBA00022729"/>
    </source>
</evidence>
<dbReference type="EMBL" id="WMJY01000003">
    <property type="protein sequence ID" value="MTH28820.1"/>
    <property type="molecule type" value="Genomic_DNA"/>
</dbReference>
<dbReference type="InterPro" id="IPR011990">
    <property type="entry name" value="TPR-like_helical_dom_sf"/>
</dbReference>
<feature type="chain" id="PRO_5029510056" evidence="6">
    <location>
        <begin position="20"/>
        <end position="504"/>
    </location>
</feature>
<dbReference type="AlphaFoldDB" id="A0A7K1GJB1"/>
<keyword evidence="3 6" id="KW-0732">Signal</keyword>
<dbReference type="Proteomes" id="UP000488936">
    <property type="component" value="Unassembled WGS sequence"/>
</dbReference>
<dbReference type="PROSITE" id="PS51257">
    <property type="entry name" value="PROKAR_LIPOPROTEIN"/>
    <property type="match status" value="1"/>
</dbReference>
<dbReference type="SUPFAM" id="SSF48452">
    <property type="entry name" value="TPR-like"/>
    <property type="match status" value="1"/>
</dbReference>
<feature type="signal peptide" evidence="6">
    <location>
        <begin position="1"/>
        <end position="19"/>
    </location>
</feature>
<keyword evidence="4" id="KW-0472">Membrane</keyword>
<comment type="similarity">
    <text evidence="2">Belongs to the SusD family.</text>
</comment>
<dbReference type="RefSeq" id="WP_155034802.1">
    <property type="nucleotide sequence ID" value="NZ_JAYMMG010000010.1"/>
</dbReference>
<proteinExistence type="inferred from homology"/>
<name>A0A7K1GJB1_9FLAO</name>
<dbReference type="Gene3D" id="1.25.40.390">
    <property type="match status" value="1"/>
</dbReference>
<organism evidence="8 9">
    <name type="scientific">Myroides pelagicus</name>
    <dbReference type="NCBI Taxonomy" id="270914"/>
    <lineage>
        <taxon>Bacteria</taxon>
        <taxon>Pseudomonadati</taxon>
        <taxon>Bacteroidota</taxon>
        <taxon>Flavobacteriia</taxon>
        <taxon>Flavobacteriales</taxon>
        <taxon>Flavobacteriaceae</taxon>
        <taxon>Myroides</taxon>
    </lineage>
</organism>
<evidence type="ECO:0000256" key="4">
    <source>
        <dbReference type="ARBA" id="ARBA00023136"/>
    </source>
</evidence>
<feature type="domain" description="RagB/SusD" evidence="7">
    <location>
        <begin position="364"/>
        <end position="485"/>
    </location>
</feature>
<dbReference type="OrthoDB" id="1100079at2"/>
<evidence type="ECO:0000256" key="2">
    <source>
        <dbReference type="ARBA" id="ARBA00006275"/>
    </source>
</evidence>
<dbReference type="GO" id="GO:0009279">
    <property type="term" value="C:cell outer membrane"/>
    <property type="evidence" value="ECO:0007669"/>
    <property type="project" value="UniProtKB-SubCell"/>
</dbReference>
<keyword evidence="5" id="KW-0998">Cell outer membrane</keyword>
<gene>
    <name evidence="8" type="ORF">GJV77_02635</name>
</gene>
<dbReference type="InterPro" id="IPR012944">
    <property type="entry name" value="SusD_RagB_dom"/>
</dbReference>
<evidence type="ECO:0000313" key="9">
    <source>
        <dbReference type="Proteomes" id="UP000488936"/>
    </source>
</evidence>
<accession>A0A7K1GJB1</accession>
<evidence type="ECO:0000256" key="5">
    <source>
        <dbReference type="ARBA" id="ARBA00023237"/>
    </source>
</evidence>
<protein>
    <submittedName>
        <fullName evidence="8">RagB/SusD family nutrient uptake outer membrane protein</fullName>
    </submittedName>
</protein>
<evidence type="ECO:0000259" key="7">
    <source>
        <dbReference type="Pfam" id="PF07980"/>
    </source>
</evidence>
<evidence type="ECO:0000256" key="6">
    <source>
        <dbReference type="SAM" id="SignalP"/>
    </source>
</evidence>
<sequence>MKKVLMIALAAGMLFGACSKDYLEKQPTEFISKTDIDGVSENSPHLAVATLNGLYALNVKAKAARTTKHDDFGQKGIDVYTDMLSGDMNLNKATYGWYSGIADLTDVRDFTSPETLVPWRFYYTMVRGANNVISSYAVKEETGSLTNEDKKVLAEAKSLRAYFYYNLVMLYTQGYAANEKVLPVYKEASLSNMPAKPTQEVFELMEEDLASALKLYEESGSTAKGVNVTYPVAQSIYAYVLAAKGTPDALVKAAELSKNVIDNSGANLASKEVLLGGFNKIASNPNWLWAAPLTTENSLDLISWWGQIDVFTYSYASVGDTKGMNKELYESIPANDVRKNQFEVNKITDASGELAEFGERAILPVNKFYASLGKYFQGMRIIESDYVFMRIEEMYLLNAEVNARSGNEGEAKTILKKFLEIRLDDVTYIDALSGQALKDEILKQTRIEFWGEGKVYAAIKRNNAKFNYGSNHLYHANQSFDSNNPDLTFKVPQLELLNNPVYNN</sequence>
<comment type="caution">
    <text evidence="8">The sequence shown here is derived from an EMBL/GenBank/DDBJ whole genome shotgun (WGS) entry which is preliminary data.</text>
</comment>
<evidence type="ECO:0000313" key="8">
    <source>
        <dbReference type="EMBL" id="MTH28820.1"/>
    </source>
</evidence>
<comment type="subcellular location">
    <subcellularLocation>
        <location evidence="1">Cell outer membrane</location>
    </subcellularLocation>
</comment>
<evidence type="ECO:0000256" key="1">
    <source>
        <dbReference type="ARBA" id="ARBA00004442"/>
    </source>
</evidence>
<dbReference type="Pfam" id="PF07980">
    <property type="entry name" value="SusD_RagB"/>
    <property type="match status" value="1"/>
</dbReference>
<reference evidence="8 9" key="1">
    <citation type="journal article" date="2006" name="Int. J. Syst. Evol. Microbiol.">
        <title>Myroides pelagicus sp. nov., isolated from seawater in Thailand.</title>
        <authorList>
            <person name="Yoon J."/>
            <person name="Maneerat S."/>
            <person name="Kawai F."/>
            <person name="Yokota A."/>
        </authorList>
    </citation>
    <scope>NUCLEOTIDE SEQUENCE [LARGE SCALE GENOMIC DNA]</scope>
    <source>
        <strain evidence="8 9">SM1T</strain>
    </source>
</reference>
<keyword evidence="9" id="KW-1185">Reference proteome</keyword>